<keyword evidence="1" id="KW-0456">Lyase</keyword>
<dbReference type="GO" id="GO:0005737">
    <property type="term" value="C:cytoplasm"/>
    <property type="evidence" value="ECO:0007669"/>
    <property type="project" value="TreeGrafter"/>
</dbReference>
<dbReference type="FunFam" id="3.90.850.10:FF:000001">
    <property type="entry name" value="2-oxo-hepta-3-ene-1,7-dioic acid hydratase"/>
    <property type="match status" value="1"/>
</dbReference>
<dbReference type="SUPFAM" id="SSF56529">
    <property type="entry name" value="FAH"/>
    <property type="match status" value="1"/>
</dbReference>
<comment type="caution">
    <text evidence="3">The sequence shown here is derived from an EMBL/GenBank/DDBJ whole genome shotgun (WGS) entry which is preliminary data.</text>
</comment>
<dbReference type="PANTHER" id="PTHR30143">
    <property type="entry name" value="ACID HYDRATASE"/>
    <property type="match status" value="1"/>
</dbReference>
<dbReference type="InterPro" id="IPR050772">
    <property type="entry name" value="Hydratase-Decarb/MhpD_sf"/>
</dbReference>
<dbReference type="EMBL" id="BCMS01000002">
    <property type="protein sequence ID" value="GAQ23192.1"/>
    <property type="molecule type" value="Genomic_DNA"/>
</dbReference>
<dbReference type="GO" id="GO:0018817">
    <property type="term" value="F:2-oxo-hept-3-ene-1,7-dioate hydratase activity"/>
    <property type="evidence" value="ECO:0007669"/>
    <property type="project" value="InterPro"/>
</dbReference>
<dbReference type="InterPro" id="IPR012690">
    <property type="entry name" value="HpcG"/>
</dbReference>
<reference evidence="4" key="1">
    <citation type="submission" date="2015-11" db="EMBL/GenBank/DDBJ databases">
        <title>Draft Genome Sequence of the Radioresistant Bacterium Deinococcus grandis, Isolated from Freshwater Fish in Japan.</title>
        <authorList>
            <person name="Satoh K."/>
            <person name="Onodera T."/>
            <person name="Omoso K."/>
            <person name="Takeda-Yano K."/>
            <person name="Katayama T."/>
            <person name="Oono Y."/>
            <person name="Narumi I."/>
        </authorList>
    </citation>
    <scope>NUCLEOTIDE SEQUENCE [LARGE SCALE GENOMIC DNA]</scope>
    <source>
        <strain evidence="4">ATCC 43672</strain>
    </source>
</reference>
<dbReference type="Proteomes" id="UP000056209">
    <property type="component" value="Unassembled WGS sequence"/>
</dbReference>
<evidence type="ECO:0000259" key="2">
    <source>
        <dbReference type="Pfam" id="PF01557"/>
    </source>
</evidence>
<protein>
    <submittedName>
        <fullName evidence="3">2-oxo-hepta-3-ene-1,7-dioic acid hydratase</fullName>
    </submittedName>
</protein>
<dbReference type="Gene3D" id="3.90.850.10">
    <property type="entry name" value="Fumarylacetoacetase-like, C-terminal domain"/>
    <property type="match status" value="1"/>
</dbReference>
<evidence type="ECO:0000313" key="4">
    <source>
        <dbReference type="Proteomes" id="UP000056209"/>
    </source>
</evidence>
<evidence type="ECO:0000256" key="1">
    <source>
        <dbReference type="ARBA" id="ARBA00023239"/>
    </source>
</evidence>
<sequence>MSGLSDAQVQDAARRLHAAEQSRVPMRQLSGQYPGLTIADAYRVQDAWVSHKLTQGRRVIGHKIGLTSRAMQQAVNIDEPDYGTLLDDMVLSELQPIPSGRFIVPRVEVELAFIIGKDLRGPNVTVMDVLDATRWVVPAAEIIDARIERVDRETGATRKVTDTISDNAANAGIVLGGRPVRPTDVDLRWVGALLFRNGVIEETGVAAGVLNHPAEGVAWLANRLAPHGVTLRAGETVLAGSFVRPVDAAPGDIFHADYGPLGSVTLRFAR</sequence>
<dbReference type="Pfam" id="PF01557">
    <property type="entry name" value="FAA_hydrolase"/>
    <property type="match status" value="1"/>
</dbReference>
<dbReference type="PANTHER" id="PTHR30143:SF0">
    <property type="entry name" value="2-KETO-4-PENTENOATE HYDRATASE"/>
    <property type="match status" value="1"/>
</dbReference>
<evidence type="ECO:0000313" key="3">
    <source>
        <dbReference type="EMBL" id="GAQ23192.1"/>
    </source>
</evidence>
<dbReference type="NCBIfam" id="TIGR02312">
    <property type="entry name" value="HpaH"/>
    <property type="match status" value="1"/>
</dbReference>
<dbReference type="InterPro" id="IPR036663">
    <property type="entry name" value="Fumarylacetoacetase_C_sf"/>
</dbReference>
<dbReference type="AlphaFoldDB" id="A0A124BS42"/>
<proteinExistence type="predicted"/>
<dbReference type="RefSeq" id="WP_058978895.1">
    <property type="nucleotide sequence ID" value="NZ_BCMS01000002.1"/>
</dbReference>
<keyword evidence="4" id="KW-1185">Reference proteome</keyword>
<gene>
    <name evidence="3" type="ORF">DEIGR_200047</name>
</gene>
<organism evidence="3 4">
    <name type="scientific">Deinococcus grandis</name>
    <dbReference type="NCBI Taxonomy" id="57498"/>
    <lineage>
        <taxon>Bacteria</taxon>
        <taxon>Thermotogati</taxon>
        <taxon>Deinococcota</taxon>
        <taxon>Deinococci</taxon>
        <taxon>Deinococcales</taxon>
        <taxon>Deinococcaceae</taxon>
        <taxon>Deinococcus</taxon>
    </lineage>
</organism>
<accession>A0A124BS42</accession>
<dbReference type="GO" id="GO:0008684">
    <property type="term" value="F:2-oxopent-4-enoate hydratase activity"/>
    <property type="evidence" value="ECO:0007669"/>
    <property type="project" value="TreeGrafter"/>
</dbReference>
<feature type="domain" description="Fumarylacetoacetase-like C-terminal" evidence="2">
    <location>
        <begin position="105"/>
        <end position="266"/>
    </location>
</feature>
<dbReference type="InterPro" id="IPR011234">
    <property type="entry name" value="Fumarylacetoacetase-like_C"/>
</dbReference>
<dbReference type="OrthoDB" id="9792137at2"/>
<name>A0A124BS42_9DEIO</name>